<dbReference type="Proteomes" id="UP000245207">
    <property type="component" value="Unassembled WGS sequence"/>
</dbReference>
<evidence type="ECO:0000313" key="4">
    <source>
        <dbReference type="Proteomes" id="UP000245207"/>
    </source>
</evidence>
<keyword evidence="2" id="KW-0833">Ubl conjugation pathway</keyword>
<dbReference type="PANTHER" id="PTHR46116:SF41">
    <property type="entry name" value="UBIQUITIN-CONJUGATING ENZYME E2 25-RELATED"/>
    <property type="match status" value="1"/>
</dbReference>
<sequence>MSLVKNTENRDVKKSELIPNDTDHLLAILEKTWVPGTSNVLKYLVSIQGLNTKTLFSVLSMMGDTVAGGLPSLLYNENILIKSLKAMVCTMTKPPKLLNL</sequence>
<gene>
    <name evidence="3" type="ORF">CTI12_AA239500</name>
</gene>
<dbReference type="InterPro" id="IPR016135">
    <property type="entry name" value="UBQ-conjugating_enzyme/RWD"/>
</dbReference>
<evidence type="ECO:0000313" key="3">
    <source>
        <dbReference type="EMBL" id="PWA75835.1"/>
    </source>
</evidence>
<comment type="caution">
    <text evidence="3">The sequence shown here is derived from an EMBL/GenBank/DDBJ whole genome shotgun (WGS) entry which is preliminary data.</text>
</comment>
<evidence type="ECO:0000256" key="2">
    <source>
        <dbReference type="ARBA" id="ARBA00022786"/>
    </source>
</evidence>
<name>A0A2U1NQP6_ARTAN</name>
<dbReference type="Gene3D" id="3.10.110.10">
    <property type="entry name" value="Ubiquitin Conjugating Enzyme"/>
    <property type="match status" value="1"/>
</dbReference>
<dbReference type="GO" id="GO:0061631">
    <property type="term" value="F:ubiquitin conjugating enzyme activity"/>
    <property type="evidence" value="ECO:0007669"/>
    <property type="project" value="TreeGrafter"/>
</dbReference>
<keyword evidence="4" id="KW-1185">Reference proteome</keyword>
<proteinExistence type="predicted"/>
<evidence type="ECO:0000256" key="1">
    <source>
        <dbReference type="ARBA" id="ARBA00022679"/>
    </source>
</evidence>
<protein>
    <submittedName>
        <fullName evidence="3">Ubiquitin-conjugating enzyme/RWD-like protein</fullName>
    </submittedName>
</protein>
<organism evidence="3 4">
    <name type="scientific">Artemisia annua</name>
    <name type="common">Sweet wormwood</name>
    <dbReference type="NCBI Taxonomy" id="35608"/>
    <lineage>
        <taxon>Eukaryota</taxon>
        <taxon>Viridiplantae</taxon>
        <taxon>Streptophyta</taxon>
        <taxon>Embryophyta</taxon>
        <taxon>Tracheophyta</taxon>
        <taxon>Spermatophyta</taxon>
        <taxon>Magnoliopsida</taxon>
        <taxon>eudicotyledons</taxon>
        <taxon>Gunneridae</taxon>
        <taxon>Pentapetalae</taxon>
        <taxon>asterids</taxon>
        <taxon>campanulids</taxon>
        <taxon>Asterales</taxon>
        <taxon>Asteraceae</taxon>
        <taxon>Asteroideae</taxon>
        <taxon>Anthemideae</taxon>
        <taxon>Artemisiinae</taxon>
        <taxon>Artemisia</taxon>
    </lineage>
</organism>
<dbReference type="EMBL" id="PKPP01002348">
    <property type="protein sequence ID" value="PWA75835.1"/>
    <property type="molecule type" value="Genomic_DNA"/>
</dbReference>
<dbReference type="STRING" id="35608.A0A2U1NQP6"/>
<accession>A0A2U1NQP6</accession>
<keyword evidence="1" id="KW-0808">Transferase</keyword>
<dbReference type="OrthoDB" id="47801at2759"/>
<dbReference type="PANTHER" id="PTHR46116">
    <property type="entry name" value="(E3-INDEPENDENT) E2 UBIQUITIN-CONJUGATING ENZYME"/>
    <property type="match status" value="1"/>
</dbReference>
<reference evidence="3 4" key="1">
    <citation type="journal article" date="2018" name="Mol. Plant">
        <title>The genome of Artemisia annua provides insight into the evolution of Asteraceae family and artemisinin biosynthesis.</title>
        <authorList>
            <person name="Shen Q."/>
            <person name="Zhang L."/>
            <person name="Liao Z."/>
            <person name="Wang S."/>
            <person name="Yan T."/>
            <person name="Shi P."/>
            <person name="Liu M."/>
            <person name="Fu X."/>
            <person name="Pan Q."/>
            <person name="Wang Y."/>
            <person name="Lv Z."/>
            <person name="Lu X."/>
            <person name="Zhang F."/>
            <person name="Jiang W."/>
            <person name="Ma Y."/>
            <person name="Chen M."/>
            <person name="Hao X."/>
            <person name="Li L."/>
            <person name="Tang Y."/>
            <person name="Lv G."/>
            <person name="Zhou Y."/>
            <person name="Sun X."/>
            <person name="Brodelius P.E."/>
            <person name="Rose J.K.C."/>
            <person name="Tang K."/>
        </authorList>
    </citation>
    <scope>NUCLEOTIDE SEQUENCE [LARGE SCALE GENOMIC DNA]</scope>
    <source>
        <strain evidence="4">cv. Huhao1</strain>
        <tissue evidence="3">Leaf</tissue>
    </source>
</reference>
<dbReference type="AlphaFoldDB" id="A0A2U1NQP6"/>